<dbReference type="OrthoDB" id="9981008at2"/>
<protein>
    <recommendedName>
        <fullName evidence="3">Nucleotidyl transferase AbiEii toxin, Type IV TA system</fullName>
    </recommendedName>
</protein>
<dbReference type="AlphaFoldDB" id="A0A1M6RB90"/>
<evidence type="ECO:0008006" key="3">
    <source>
        <dbReference type="Google" id="ProtNLM"/>
    </source>
</evidence>
<dbReference type="RefSeq" id="WP_072850617.1">
    <property type="nucleotide sequence ID" value="NZ_FRAH01000022.1"/>
</dbReference>
<evidence type="ECO:0000313" key="2">
    <source>
        <dbReference type="Proteomes" id="UP000183975"/>
    </source>
</evidence>
<name>A0A1M6RB90_9FIRM</name>
<accession>A0A1M6RB90</accession>
<reference evidence="1 2" key="1">
    <citation type="submission" date="2016-11" db="EMBL/GenBank/DDBJ databases">
        <authorList>
            <person name="Jaros S."/>
            <person name="Januszkiewicz K."/>
            <person name="Wedrychowicz H."/>
        </authorList>
    </citation>
    <scope>NUCLEOTIDE SEQUENCE [LARGE SCALE GENOMIC DNA]</scope>
    <source>
        <strain evidence="1 2">DSM 14214</strain>
    </source>
</reference>
<dbReference type="Proteomes" id="UP000183975">
    <property type="component" value="Unassembled WGS sequence"/>
</dbReference>
<sequence>MKNVIYGQYDSNFYSLKRFYEHELPNEIREILLELSQKELAVFRGGLAFVFLLNETDYLLKDLDMIAYVEKMDDILVCLKKVDVVFINKNTFGDTVITAFWKSNNEYFKLDVLLCNKMPNICEKDIYGKKCYVVTASYVWRNRIEKIAEREIRMHDDKKTLNHYMVARKLSQYLVENKGIIHEEDCIAVEMKLPEVQEVLSKLVVLSELEQFMNLQFELVKG</sequence>
<proteinExistence type="predicted"/>
<gene>
    <name evidence="1" type="ORF">SAMN02745138_01504</name>
</gene>
<organism evidence="1 2">
    <name type="scientific">Anaerotignum lactatifermentans DSM 14214</name>
    <dbReference type="NCBI Taxonomy" id="1121323"/>
    <lineage>
        <taxon>Bacteria</taxon>
        <taxon>Bacillati</taxon>
        <taxon>Bacillota</taxon>
        <taxon>Clostridia</taxon>
        <taxon>Lachnospirales</taxon>
        <taxon>Anaerotignaceae</taxon>
        <taxon>Anaerotignum</taxon>
    </lineage>
</organism>
<evidence type="ECO:0000313" key="1">
    <source>
        <dbReference type="EMBL" id="SHK29739.1"/>
    </source>
</evidence>
<keyword evidence="2" id="KW-1185">Reference proteome</keyword>
<dbReference type="EMBL" id="FRAH01000022">
    <property type="protein sequence ID" value="SHK29739.1"/>
    <property type="molecule type" value="Genomic_DNA"/>
</dbReference>